<dbReference type="PANTHER" id="PTHR24171">
    <property type="entry name" value="ANKYRIN REPEAT DOMAIN-CONTAINING PROTEIN 39-RELATED"/>
    <property type="match status" value="1"/>
</dbReference>
<evidence type="ECO:0008006" key="6">
    <source>
        <dbReference type="Google" id="ProtNLM"/>
    </source>
</evidence>
<dbReference type="PROSITE" id="PS50297">
    <property type="entry name" value="ANK_REP_REGION"/>
    <property type="match status" value="2"/>
</dbReference>
<dbReference type="Gene3D" id="1.25.40.20">
    <property type="entry name" value="Ankyrin repeat-containing domain"/>
    <property type="match status" value="2"/>
</dbReference>
<feature type="compositionally biased region" description="Polar residues" evidence="4">
    <location>
        <begin position="1"/>
        <end position="14"/>
    </location>
</feature>
<sequence>MDSGIDSTESSNGSAEEVEGAMEAAPLVDPLSAPNYKNAGALSSSSSSLSPSSSPSSSSSLPTARPNTPSSSSTVALLSTVSAPSSLRVLAASTVNEIQTEVLENGKNQSEPIQGGSQVVMKTPPNTPAHATFKLGNTEIKENSHLQLHFPLPSRGSSDDSRENTFDLDPPPGLTFANVSPSMCLSHGYEVYSQGYAVLPYEHNALKKKLRTLRLRMRQQHYKILCAKSKQRKLRIAVSLNNVASVEQLLEEGVDPRVTDNKERSPLHIAASKGYAEIARLLLQHGADPNQKDAIGNTALHLAACTSNIPMVTLLLKSGTNVRQADNQGYSPLHLARSKLKLLQRDNSSSSCDIKKQVYQVIEMMQTFLECSGSAEEAELLNCFTTQLSLSDTRQDVQALLDSLNNLSLTSNSTTTTASTTNTITTSSATSTTS</sequence>
<reference evidence="5" key="1">
    <citation type="submission" date="2015-09" db="EMBL/GenBank/DDBJ databases">
        <title>Scylla olivacea transcriptome.</title>
        <authorList>
            <person name="Ikhwanuddin M."/>
        </authorList>
    </citation>
    <scope>NUCLEOTIDE SEQUENCE</scope>
</reference>
<dbReference type="AlphaFoldDB" id="A0A0P4WBD7"/>
<organism evidence="5">
    <name type="scientific">Scylla olivacea</name>
    <name type="common">Orange mud crab</name>
    <name type="synonym">Cancer olivacea</name>
    <dbReference type="NCBI Taxonomy" id="85551"/>
    <lineage>
        <taxon>Eukaryota</taxon>
        <taxon>Metazoa</taxon>
        <taxon>Ecdysozoa</taxon>
        <taxon>Arthropoda</taxon>
        <taxon>Crustacea</taxon>
        <taxon>Multicrustacea</taxon>
        <taxon>Malacostraca</taxon>
        <taxon>Eumalacostraca</taxon>
        <taxon>Eucarida</taxon>
        <taxon>Decapoda</taxon>
        <taxon>Pleocyemata</taxon>
        <taxon>Brachyura</taxon>
        <taxon>Eubrachyura</taxon>
        <taxon>Portunoidea</taxon>
        <taxon>Portunidae</taxon>
        <taxon>Portuninae</taxon>
        <taxon>Scylla</taxon>
    </lineage>
</organism>
<evidence type="ECO:0000313" key="5">
    <source>
        <dbReference type="EMBL" id="JAI65839.1"/>
    </source>
</evidence>
<proteinExistence type="predicted"/>
<dbReference type="PROSITE" id="PS50088">
    <property type="entry name" value="ANK_REPEAT"/>
    <property type="match status" value="2"/>
</dbReference>
<dbReference type="InterPro" id="IPR036770">
    <property type="entry name" value="Ankyrin_rpt-contain_sf"/>
</dbReference>
<dbReference type="InterPro" id="IPR002110">
    <property type="entry name" value="Ankyrin_rpt"/>
</dbReference>
<dbReference type="EMBL" id="GDRN01056307">
    <property type="protein sequence ID" value="JAI65839.1"/>
    <property type="molecule type" value="Transcribed_RNA"/>
</dbReference>
<accession>A0A0P4WBD7</accession>
<feature type="region of interest" description="Disordered" evidence="4">
    <location>
        <begin position="1"/>
        <end position="73"/>
    </location>
</feature>
<evidence type="ECO:0000256" key="3">
    <source>
        <dbReference type="PROSITE-ProRule" id="PRU00023"/>
    </source>
</evidence>
<feature type="repeat" description="ANK" evidence="3">
    <location>
        <begin position="262"/>
        <end position="294"/>
    </location>
</feature>
<evidence type="ECO:0000256" key="4">
    <source>
        <dbReference type="SAM" id="MobiDB-lite"/>
    </source>
</evidence>
<dbReference type="SMART" id="SM00248">
    <property type="entry name" value="ANK"/>
    <property type="match status" value="3"/>
</dbReference>
<dbReference type="Pfam" id="PF12796">
    <property type="entry name" value="Ank_2"/>
    <property type="match status" value="1"/>
</dbReference>
<keyword evidence="1" id="KW-0677">Repeat</keyword>
<evidence type="ECO:0000256" key="2">
    <source>
        <dbReference type="ARBA" id="ARBA00023043"/>
    </source>
</evidence>
<feature type="repeat" description="ANK" evidence="3">
    <location>
        <begin position="295"/>
        <end position="327"/>
    </location>
</feature>
<feature type="compositionally biased region" description="Low complexity" evidence="4">
    <location>
        <begin position="42"/>
        <end position="62"/>
    </location>
</feature>
<name>A0A0P4WBD7_SCYOL</name>
<protein>
    <recommendedName>
        <fullName evidence="6">Ankyrin repeat domain-containing protein 54</fullName>
    </recommendedName>
</protein>
<feature type="region of interest" description="Disordered" evidence="4">
    <location>
        <begin position="411"/>
        <end position="434"/>
    </location>
</feature>
<evidence type="ECO:0000256" key="1">
    <source>
        <dbReference type="ARBA" id="ARBA00022737"/>
    </source>
</evidence>
<dbReference type="SUPFAM" id="SSF48403">
    <property type="entry name" value="Ankyrin repeat"/>
    <property type="match status" value="1"/>
</dbReference>
<keyword evidence="2 3" id="KW-0040">ANK repeat</keyword>